<dbReference type="AlphaFoldDB" id="A0A934KHY7"/>
<sequence length="218" mass="23922">MHSYAVDTKERTWTAVGLAAIAALIAAGISSLLTKWSIAMPWYVGAPTPVGVFGILFFLFDRWGWPLAAWVHLSRLPDLRGTWTGVVCRRDGNTVELPVTVYIRQTWQNLSIELKTQNSSSQSTMASLDLAGRAHTCMTYAYTNAPRPGSEVDMHAHVGTATVELSVDGRSVTGDYYTGRDRHSVGTIELRLQDHAIRDTADGQHVKVVPLAENQRGA</sequence>
<dbReference type="Pfam" id="PF18153">
    <property type="entry name" value="Cap15_CD_rec"/>
    <property type="match status" value="1"/>
</dbReference>
<dbReference type="EMBL" id="JAEKNN010000008">
    <property type="protein sequence ID" value="MBJ7608112.1"/>
    <property type="molecule type" value="Genomic_DNA"/>
</dbReference>
<dbReference type="InterPro" id="IPR056338">
    <property type="entry name" value="Cap15-like_TM"/>
</dbReference>
<protein>
    <recommendedName>
        <fullName evidence="6">SMODS-associating 2TM beta-strand rich effector domain-containing protein</fullName>
    </recommendedName>
</protein>
<dbReference type="Pfam" id="PF23471">
    <property type="entry name" value="Cap15_TM"/>
    <property type="match status" value="1"/>
</dbReference>
<keyword evidence="1" id="KW-1133">Transmembrane helix</keyword>
<evidence type="ECO:0000313" key="4">
    <source>
        <dbReference type="EMBL" id="MBJ7608112.1"/>
    </source>
</evidence>
<evidence type="ECO:0000313" key="5">
    <source>
        <dbReference type="Proteomes" id="UP000614410"/>
    </source>
</evidence>
<evidence type="ECO:0000259" key="3">
    <source>
        <dbReference type="Pfam" id="PF23471"/>
    </source>
</evidence>
<comment type="caution">
    <text evidence="4">The sequence shown here is derived from an EMBL/GenBank/DDBJ whole genome shotgun (WGS) entry which is preliminary data.</text>
</comment>
<keyword evidence="1" id="KW-0472">Membrane</keyword>
<feature type="domain" description="CD-NTase-associated protein 15" evidence="2">
    <location>
        <begin position="75"/>
        <end position="191"/>
    </location>
</feature>
<feature type="transmembrane region" description="Helical" evidence="1">
    <location>
        <begin position="12"/>
        <end position="34"/>
    </location>
</feature>
<feature type="domain" description="Cap1-like TM helices" evidence="3">
    <location>
        <begin position="16"/>
        <end position="65"/>
    </location>
</feature>
<proteinExistence type="predicted"/>
<gene>
    <name evidence="4" type="ORF">JF887_01600</name>
</gene>
<evidence type="ECO:0008006" key="6">
    <source>
        <dbReference type="Google" id="ProtNLM"/>
    </source>
</evidence>
<evidence type="ECO:0000259" key="2">
    <source>
        <dbReference type="Pfam" id="PF18153"/>
    </source>
</evidence>
<keyword evidence="1" id="KW-0812">Transmembrane</keyword>
<dbReference type="InterPro" id="IPR041208">
    <property type="entry name" value="Cap15"/>
</dbReference>
<feature type="transmembrane region" description="Helical" evidence="1">
    <location>
        <begin position="40"/>
        <end position="60"/>
    </location>
</feature>
<evidence type="ECO:0000256" key="1">
    <source>
        <dbReference type="SAM" id="Phobius"/>
    </source>
</evidence>
<accession>A0A934KHY7</accession>
<dbReference type="Proteomes" id="UP000614410">
    <property type="component" value="Unassembled WGS sequence"/>
</dbReference>
<name>A0A934KHY7_9BACT</name>
<organism evidence="4 5">
    <name type="scientific">Candidatus Amunia macphersoniae</name>
    <dbReference type="NCBI Taxonomy" id="3127014"/>
    <lineage>
        <taxon>Bacteria</taxon>
        <taxon>Bacillati</taxon>
        <taxon>Candidatus Dormiibacterota</taxon>
        <taxon>Candidatus Dormibacteria</taxon>
        <taxon>Candidatus Aeolococcales</taxon>
        <taxon>Candidatus Aeolococcaceae</taxon>
        <taxon>Candidatus Amunia</taxon>
    </lineage>
</organism>
<reference evidence="4 5" key="1">
    <citation type="submission" date="2020-10" db="EMBL/GenBank/DDBJ databases">
        <title>Ca. Dormibacterota MAGs.</title>
        <authorList>
            <person name="Montgomery K."/>
        </authorList>
    </citation>
    <scope>NUCLEOTIDE SEQUENCE [LARGE SCALE GENOMIC DNA]</scope>
    <source>
        <strain evidence="4">Mitchell_Peninsula_5</strain>
    </source>
</reference>